<dbReference type="PATRIC" id="fig|1307761.3.peg.1933"/>
<dbReference type="AlphaFoldDB" id="V5WJG8"/>
<gene>
    <name evidence="1" type="ORF">L21SP2_1940</name>
</gene>
<evidence type="ECO:0000313" key="2">
    <source>
        <dbReference type="Proteomes" id="UP000018680"/>
    </source>
</evidence>
<proteinExistence type="predicted"/>
<dbReference type="RefSeq" id="WP_024268228.1">
    <property type="nucleotide sequence ID" value="NC_023035.1"/>
</dbReference>
<dbReference type="STRING" id="1307761.L21SP2_1940"/>
<dbReference type="EMBL" id="CP006939">
    <property type="protein sequence ID" value="AHC15311.1"/>
    <property type="molecule type" value="Genomic_DNA"/>
</dbReference>
<organism evidence="1 2">
    <name type="scientific">Salinispira pacifica</name>
    <dbReference type="NCBI Taxonomy" id="1307761"/>
    <lineage>
        <taxon>Bacteria</taxon>
        <taxon>Pseudomonadati</taxon>
        <taxon>Spirochaetota</taxon>
        <taxon>Spirochaetia</taxon>
        <taxon>Spirochaetales</taxon>
        <taxon>Spirochaetaceae</taxon>
        <taxon>Salinispira</taxon>
    </lineage>
</organism>
<dbReference type="PANTHER" id="PTHR32305">
    <property type="match status" value="1"/>
</dbReference>
<accession>V5WJG8</accession>
<dbReference type="eggNOG" id="COG3209">
    <property type="taxonomic scope" value="Bacteria"/>
</dbReference>
<dbReference type="Proteomes" id="UP000018680">
    <property type="component" value="Chromosome"/>
</dbReference>
<dbReference type="InterPro" id="IPR050708">
    <property type="entry name" value="T6SS_VgrG/RHS"/>
</dbReference>
<dbReference type="KEGG" id="slr:L21SP2_1940"/>
<name>V5WJG8_9SPIO</name>
<dbReference type="HOGENOM" id="CLU_544997_0_0_12"/>
<evidence type="ECO:0000313" key="1">
    <source>
        <dbReference type="EMBL" id="AHC15311.1"/>
    </source>
</evidence>
<dbReference type="PANTHER" id="PTHR32305:SF15">
    <property type="entry name" value="PROTEIN RHSA-RELATED"/>
    <property type="match status" value="1"/>
</dbReference>
<keyword evidence="2" id="KW-1185">Reference proteome</keyword>
<reference evidence="1 2" key="1">
    <citation type="journal article" date="2015" name="Stand. Genomic Sci.">
        <title>Complete genome sequence and description of Salinispira pacifica gen. nov., sp. nov., a novel spirochaete isolated form a hypersaline microbial mat.</title>
        <authorList>
            <person name="Ben Hania W."/>
            <person name="Joseph M."/>
            <person name="Schumann P."/>
            <person name="Bunk B."/>
            <person name="Fiebig A."/>
            <person name="Sproer C."/>
            <person name="Klenk H.P."/>
            <person name="Fardeau M.L."/>
            <person name="Spring S."/>
        </authorList>
    </citation>
    <scope>NUCLEOTIDE SEQUENCE [LARGE SCALE GENOMIC DNA]</scope>
    <source>
        <strain evidence="1 2">L21-RPul-D2</strain>
    </source>
</reference>
<dbReference type="Pfam" id="PF05593">
    <property type="entry name" value="RHS_repeat"/>
    <property type="match status" value="1"/>
</dbReference>
<dbReference type="InterPro" id="IPR031325">
    <property type="entry name" value="RHS_repeat"/>
</dbReference>
<dbReference type="Gene3D" id="2.180.10.10">
    <property type="entry name" value="RHS repeat-associated core"/>
    <property type="match status" value="1"/>
</dbReference>
<sequence>MVQKTTSVLRQQGRVIKYTYDGFNRMVEIDYPFSQDVSLTYGQPGSTDNTAGRLLSRTDQSGTVSFSYGLLGEQTGKTQTLNRMALNAEEKTVSFSYTSDYLGRMQEIIYPTGEIVRYGYDEGGQVTSVTGERNSLVTEYVQDIGYDEYGQRVYIKYGNGVETEYSYDPERRWLESVHTVKGLEKYQDMNYSFDSVGNVTQMTNEAGRYSTTQNYGYDGLYQLTSAEGNYTSKPHGYTEYTGTYRQQFSYDTLGNIISKISNSSVNPSQSQAIGAQLNYSLDYSYYENAPNQAEIIGNSYYQYDANGNLIMEREGGHGNIETGSAYGVQELEDGVNATGYGWGLDRSEEADKDDVYQRTYRWNEENRLMAVESPEALTEFRYNADGERTHKKSGTFEETLYFDSMFSATTDIDVSDLRLSLHIYLGETRIATRLKMEDSFDYDTVYEQYNTYYYHSDHLGSAQLVTDYEGEEYEHIEYTPGCMPEQVPKAPARALWRAMD</sequence>
<protein>
    <submittedName>
        <fullName evidence="1">YD repeat protein</fullName>
    </submittedName>
</protein>